<name>A0A3E0DWQ5_9FLAO</name>
<keyword evidence="2" id="KW-0732">Signal</keyword>
<feature type="region of interest" description="Disordered" evidence="1">
    <location>
        <begin position="24"/>
        <end position="56"/>
    </location>
</feature>
<protein>
    <submittedName>
        <fullName evidence="3">Uncharacterized protein</fullName>
    </submittedName>
</protein>
<feature type="chain" id="PRO_5017593203" evidence="2">
    <location>
        <begin position="19"/>
        <end position="56"/>
    </location>
</feature>
<dbReference type="EMBL" id="QUNI01000020">
    <property type="protein sequence ID" value="REG90494.1"/>
    <property type="molecule type" value="Genomic_DNA"/>
</dbReference>
<dbReference type="RefSeq" id="WP_170141504.1">
    <property type="nucleotide sequence ID" value="NZ_QUNI01000020.1"/>
</dbReference>
<sequence length="56" mass="6014">MKKIFLISCYIIAVVAMASCTNDDVETNPHAENQQISADDPGDGQSGQIPTKPPRP</sequence>
<proteinExistence type="predicted"/>
<keyword evidence="4" id="KW-1185">Reference proteome</keyword>
<reference evidence="3 4" key="1">
    <citation type="submission" date="2018-08" db="EMBL/GenBank/DDBJ databases">
        <title>Genomic Encyclopedia of Archaeal and Bacterial Type Strains, Phase II (KMG-II): from individual species to whole genera.</title>
        <authorList>
            <person name="Goeker M."/>
        </authorList>
    </citation>
    <scope>NUCLEOTIDE SEQUENCE [LARGE SCALE GENOMIC DNA]</scope>
    <source>
        <strain evidence="3 4">DSM 100880</strain>
    </source>
</reference>
<evidence type="ECO:0000313" key="4">
    <source>
        <dbReference type="Proteomes" id="UP000257136"/>
    </source>
</evidence>
<organism evidence="3 4">
    <name type="scientific">Flavobacterium aquicola</name>
    <dbReference type="NCBI Taxonomy" id="1682742"/>
    <lineage>
        <taxon>Bacteria</taxon>
        <taxon>Pseudomonadati</taxon>
        <taxon>Bacteroidota</taxon>
        <taxon>Flavobacteriia</taxon>
        <taxon>Flavobacteriales</taxon>
        <taxon>Flavobacteriaceae</taxon>
        <taxon>Flavobacterium</taxon>
    </lineage>
</organism>
<evidence type="ECO:0000313" key="3">
    <source>
        <dbReference type="EMBL" id="REG90494.1"/>
    </source>
</evidence>
<feature type="signal peptide" evidence="2">
    <location>
        <begin position="1"/>
        <end position="18"/>
    </location>
</feature>
<evidence type="ECO:0000256" key="2">
    <source>
        <dbReference type="SAM" id="SignalP"/>
    </source>
</evidence>
<gene>
    <name evidence="3" type="ORF">C8P67_12021</name>
</gene>
<dbReference type="PROSITE" id="PS51257">
    <property type="entry name" value="PROKAR_LIPOPROTEIN"/>
    <property type="match status" value="1"/>
</dbReference>
<evidence type="ECO:0000256" key="1">
    <source>
        <dbReference type="SAM" id="MobiDB-lite"/>
    </source>
</evidence>
<dbReference type="AlphaFoldDB" id="A0A3E0DWQ5"/>
<comment type="caution">
    <text evidence="3">The sequence shown here is derived from an EMBL/GenBank/DDBJ whole genome shotgun (WGS) entry which is preliminary data.</text>
</comment>
<dbReference type="Proteomes" id="UP000257136">
    <property type="component" value="Unassembled WGS sequence"/>
</dbReference>
<accession>A0A3E0DWQ5</accession>